<evidence type="ECO:0000313" key="3">
    <source>
        <dbReference type="Proteomes" id="UP000023067"/>
    </source>
</evidence>
<gene>
    <name evidence="2" type="ORF">BF93_02490</name>
</gene>
<dbReference type="HOGENOM" id="CLU_2435056_0_0_11"/>
<dbReference type="AlphaFoldDB" id="Z9JR22"/>
<name>Z9JR22_9MICO</name>
<accession>Z9JR22</accession>
<sequence>MCITYRPHRRRPHPRGVICPAAGTGGGRSALRGSPAARRAAGAAPADITAAGFTTTGITAADVAAADITAAGAAAAGRAQRARRWRSSWM</sequence>
<keyword evidence="3" id="KW-1185">Reference proteome</keyword>
<protein>
    <submittedName>
        <fullName evidence="2">Uncharacterized protein</fullName>
    </submittedName>
</protein>
<proteinExistence type="predicted"/>
<dbReference type="PATRIC" id="fig|396014.3.peg.2529"/>
<evidence type="ECO:0000313" key="2">
    <source>
        <dbReference type="EMBL" id="EWS80624.1"/>
    </source>
</evidence>
<reference evidence="2 3" key="1">
    <citation type="submission" date="2014-02" db="EMBL/GenBank/DDBJ databases">
        <title>Genome sequence of Brachybacterium phenoliresistens strain W13A50.</title>
        <authorList>
            <person name="Wang X."/>
        </authorList>
    </citation>
    <scope>NUCLEOTIDE SEQUENCE [LARGE SCALE GENOMIC DNA]</scope>
    <source>
        <strain evidence="2 3">W13A50</strain>
    </source>
</reference>
<evidence type="ECO:0000256" key="1">
    <source>
        <dbReference type="SAM" id="MobiDB-lite"/>
    </source>
</evidence>
<comment type="caution">
    <text evidence="2">The sequence shown here is derived from an EMBL/GenBank/DDBJ whole genome shotgun (WGS) entry which is preliminary data.</text>
</comment>
<feature type="region of interest" description="Disordered" evidence="1">
    <location>
        <begin position="13"/>
        <end position="33"/>
    </location>
</feature>
<dbReference type="EMBL" id="JDYK01000014">
    <property type="protein sequence ID" value="EWS80624.1"/>
    <property type="molecule type" value="Genomic_DNA"/>
</dbReference>
<organism evidence="2 3">
    <name type="scientific">Brachybacterium phenoliresistens</name>
    <dbReference type="NCBI Taxonomy" id="396014"/>
    <lineage>
        <taxon>Bacteria</taxon>
        <taxon>Bacillati</taxon>
        <taxon>Actinomycetota</taxon>
        <taxon>Actinomycetes</taxon>
        <taxon>Micrococcales</taxon>
        <taxon>Dermabacteraceae</taxon>
        <taxon>Brachybacterium</taxon>
    </lineage>
</organism>
<dbReference type="Proteomes" id="UP000023067">
    <property type="component" value="Unassembled WGS sequence"/>
</dbReference>